<keyword evidence="1" id="KW-0472">Membrane</keyword>
<feature type="transmembrane region" description="Helical" evidence="1">
    <location>
        <begin position="26"/>
        <end position="46"/>
    </location>
</feature>
<organism evidence="2 3">
    <name type="scientific">Sphingomonas guangdongensis</name>
    <dbReference type="NCBI Taxonomy" id="1141890"/>
    <lineage>
        <taxon>Bacteria</taxon>
        <taxon>Pseudomonadati</taxon>
        <taxon>Pseudomonadota</taxon>
        <taxon>Alphaproteobacteria</taxon>
        <taxon>Sphingomonadales</taxon>
        <taxon>Sphingomonadaceae</taxon>
        <taxon>Sphingomonas</taxon>
    </lineage>
</organism>
<proteinExistence type="predicted"/>
<dbReference type="OrthoDB" id="9772882at2"/>
<protein>
    <recommendedName>
        <fullName evidence="4">MFS transporter</fullName>
    </recommendedName>
</protein>
<evidence type="ECO:0000256" key="1">
    <source>
        <dbReference type="SAM" id="Phobius"/>
    </source>
</evidence>
<dbReference type="AlphaFoldDB" id="A0A285QD67"/>
<dbReference type="RefSeq" id="WP_144033505.1">
    <property type="nucleotide sequence ID" value="NZ_OBMI01000001.1"/>
</dbReference>
<evidence type="ECO:0000313" key="3">
    <source>
        <dbReference type="Proteomes" id="UP000219494"/>
    </source>
</evidence>
<gene>
    <name evidence="2" type="ORF">SAMN06297144_0547</name>
</gene>
<keyword evidence="3" id="KW-1185">Reference proteome</keyword>
<dbReference type="Proteomes" id="UP000219494">
    <property type="component" value="Unassembled WGS sequence"/>
</dbReference>
<sequence>MRWFAPQPNVTEAEREAGLRLLISEAAWSGGTAALTTGVILTAFALHLGASNIMVGVLASTPFLAQLLDI</sequence>
<keyword evidence="1" id="KW-0812">Transmembrane</keyword>
<accession>A0A285QD67</accession>
<evidence type="ECO:0008006" key="4">
    <source>
        <dbReference type="Google" id="ProtNLM"/>
    </source>
</evidence>
<dbReference type="EMBL" id="OBMI01000001">
    <property type="protein sequence ID" value="SOB79434.1"/>
    <property type="molecule type" value="Genomic_DNA"/>
</dbReference>
<evidence type="ECO:0000313" key="2">
    <source>
        <dbReference type="EMBL" id="SOB79434.1"/>
    </source>
</evidence>
<reference evidence="2 3" key="1">
    <citation type="submission" date="2017-07" db="EMBL/GenBank/DDBJ databases">
        <authorList>
            <person name="Sun Z.S."/>
            <person name="Albrecht U."/>
            <person name="Echele G."/>
            <person name="Lee C.C."/>
        </authorList>
    </citation>
    <scope>NUCLEOTIDE SEQUENCE [LARGE SCALE GENOMIC DNA]</scope>
    <source>
        <strain evidence="2 3">CGMCC 1.12672</strain>
    </source>
</reference>
<name>A0A285QD67_9SPHN</name>
<keyword evidence="1" id="KW-1133">Transmembrane helix</keyword>